<dbReference type="RefSeq" id="WP_027287285.1">
    <property type="nucleotide sequence ID" value="NZ_NRRE01000020.1"/>
</dbReference>
<sequence length="330" mass="35646">MSGPLFERMALIGVGLIGASLSLAAQRHGLVGEIVGCARKPETRAKAEELGICARTTDDPAEAVREADLVMICTPVGAYAEVAERIAPALAKGTVVSDVGSVKQATIRDVGPYLPEGVHFVPGHPVAGTEKSGPEAGFAELFERRWTILTPPPGTDTQAVERVTRLWTSCGAMVEEMEAAHHDRVLAVTSHLPHLIAYTIVSTAADLEPGEMREVVKFSAGGFRDFTRIAASDPIMWRDIFLNNRDAVLEVLQRFNEDITALQRAIRWGEGGFLEDHFRRTRDLRQEVVQAHQAGSFDPREPDATPKTPGERALADQAAPGPGTHDPHGS</sequence>
<dbReference type="PANTHER" id="PTHR21363:SF0">
    <property type="entry name" value="PREPHENATE DEHYDROGENASE [NADP(+)]"/>
    <property type="match status" value="1"/>
</dbReference>
<evidence type="ECO:0000259" key="11">
    <source>
        <dbReference type="PROSITE" id="PS51176"/>
    </source>
</evidence>
<evidence type="ECO:0000256" key="9">
    <source>
        <dbReference type="ARBA" id="ARBA00049260"/>
    </source>
</evidence>
<dbReference type="Pfam" id="PF20463">
    <property type="entry name" value="PDH_C"/>
    <property type="match status" value="1"/>
</dbReference>
<reference evidence="12" key="1">
    <citation type="submission" date="2017-08" db="EMBL/GenBank/DDBJ databases">
        <authorList>
            <person name="Imhoff J.F."/>
            <person name="Rahn T."/>
            <person name="Kuenzel S."/>
            <person name="Neulinger S.C."/>
        </authorList>
    </citation>
    <scope>NUCLEOTIDE SEQUENCE</scope>
    <source>
        <strain evidence="12">DSM 9154</strain>
    </source>
</reference>
<keyword evidence="7" id="KW-0520">NAD</keyword>
<keyword evidence="13" id="KW-1185">Reference proteome</keyword>
<dbReference type="AlphaFoldDB" id="A0A934UZJ9"/>
<proteinExistence type="inferred from homology"/>
<evidence type="ECO:0000256" key="8">
    <source>
        <dbReference type="ARBA" id="ARBA00023141"/>
    </source>
</evidence>
<dbReference type="Pfam" id="PF02153">
    <property type="entry name" value="PDH_N"/>
    <property type="match status" value="1"/>
</dbReference>
<dbReference type="SUPFAM" id="SSF48179">
    <property type="entry name" value="6-phosphogluconate dehydrogenase C-terminal domain-like"/>
    <property type="match status" value="1"/>
</dbReference>
<dbReference type="FunFam" id="3.40.50.720:FF:000208">
    <property type="entry name" value="Prephenate dehydrogenase"/>
    <property type="match status" value="1"/>
</dbReference>
<organism evidence="12 13">
    <name type="scientific">Rhodovibrio salinarum</name>
    <dbReference type="NCBI Taxonomy" id="1087"/>
    <lineage>
        <taxon>Bacteria</taxon>
        <taxon>Pseudomonadati</taxon>
        <taxon>Pseudomonadota</taxon>
        <taxon>Alphaproteobacteria</taxon>
        <taxon>Rhodospirillales</taxon>
        <taxon>Rhodovibrionaceae</taxon>
        <taxon>Rhodovibrio</taxon>
    </lineage>
</organism>
<evidence type="ECO:0000256" key="2">
    <source>
        <dbReference type="ARBA" id="ARBA00007964"/>
    </source>
</evidence>
<evidence type="ECO:0000256" key="10">
    <source>
        <dbReference type="SAM" id="MobiDB-lite"/>
    </source>
</evidence>
<feature type="compositionally biased region" description="Basic and acidic residues" evidence="10">
    <location>
        <begin position="298"/>
        <end position="314"/>
    </location>
</feature>
<evidence type="ECO:0000256" key="1">
    <source>
        <dbReference type="ARBA" id="ARBA00005067"/>
    </source>
</evidence>
<dbReference type="Gene3D" id="3.40.50.720">
    <property type="entry name" value="NAD(P)-binding Rossmann-like Domain"/>
    <property type="match status" value="1"/>
</dbReference>
<dbReference type="InterPro" id="IPR036291">
    <property type="entry name" value="NAD(P)-bd_dom_sf"/>
</dbReference>
<keyword evidence="6 12" id="KW-0560">Oxidoreductase</keyword>
<dbReference type="GO" id="GO:0006571">
    <property type="term" value="P:tyrosine biosynthetic process"/>
    <property type="evidence" value="ECO:0007669"/>
    <property type="project" value="UniProtKB-KW"/>
</dbReference>
<dbReference type="Gene3D" id="1.10.3660.10">
    <property type="entry name" value="6-phosphogluconate dehydrogenase C-terminal like domain"/>
    <property type="match status" value="1"/>
</dbReference>
<comment type="pathway">
    <text evidence="1">Amino-acid biosynthesis; L-tyrosine biosynthesis; (4-hydroxyphenyl)pyruvate from prephenate (NAD(+) route): step 1/1.</text>
</comment>
<evidence type="ECO:0000256" key="6">
    <source>
        <dbReference type="ARBA" id="ARBA00023002"/>
    </source>
</evidence>
<keyword evidence="4" id="KW-0827">Tyrosine biosynthesis</keyword>
<dbReference type="EMBL" id="NRRE01000020">
    <property type="protein sequence ID" value="MBK1696823.1"/>
    <property type="molecule type" value="Genomic_DNA"/>
</dbReference>
<dbReference type="Proteomes" id="UP000778970">
    <property type="component" value="Unassembled WGS sequence"/>
</dbReference>
<keyword evidence="8" id="KW-0057">Aromatic amino acid biosynthesis</keyword>
<dbReference type="GO" id="GO:0070403">
    <property type="term" value="F:NAD+ binding"/>
    <property type="evidence" value="ECO:0007669"/>
    <property type="project" value="InterPro"/>
</dbReference>
<dbReference type="InterPro" id="IPR008927">
    <property type="entry name" value="6-PGluconate_DH-like_C_sf"/>
</dbReference>
<comment type="catalytic activity">
    <reaction evidence="9">
        <text>prephenate + NAD(+) = 3-(4-hydroxyphenyl)pyruvate + CO2 + NADH</text>
        <dbReference type="Rhea" id="RHEA:13869"/>
        <dbReference type="ChEBI" id="CHEBI:16526"/>
        <dbReference type="ChEBI" id="CHEBI:29934"/>
        <dbReference type="ChEBI" id="CHEBI:36242"/>
        <dbReference type="ChEBI" id="CHEBI:57540"/>
        <dbReference type="ChEBI" id="CHEBI:57945"/>
        <dbReference type="EC" id="1.3.1.12"/>
    </reaction>
</comment>
<dbReference type="SUPFAM" id="SSF51735">
    <property type="entry name" value="NAD(P)-binding Rossmann-fold domains"/>
    <property type="match status" value="1"/>
</dbReference>
<dbReference type="PROSITE" id="PS51176">
    <property type="entry name" value="PDH_ADH"/>
    <property type="match status" value="1"/>
</dbReference>
<reference evidence="12" key="2">
    <citation type="journal article" date="2020" name="Microorganisms">
        <title>Osmotic Adaptation and Compatible Solute Biosynthesis of Phototrophic Bacteria as Revealed from Genome Analyses.</title>
        <authorList>
            <person name="Imhoff J.F."/>
            <person name="Rahn T."/>
            <person name="Kunzel S."/>
            <person name="Keller A."/>
            <person name="Neulinger S.C."/>
        </authorList>
    </citation>
    <scope>NUCLEOTIDE SEQUENCE</scope>
    <source>
        <strain evidence="12">DSM 9154</strain>
    </source>
</reference>
<dbReference type="GO" id="GO:0008977">
    <property type="term" value="F:prephenate dehydrogenase (NAD+) activity"/>
    <property type="evidence" value="ECO:0007669"/>
    <property type="project" value="UniProtKB-EC"/>
</dbReference>
<dbReference type="InterPro" id="IPR003099">
    <property type="entry name" value="Prephen_DH"/>
</dbReference>
<evidence type="ECO:0000256" key="4">
    <source>
        <dbReference type="ARBA" id="ARBA00022498"/>
    </source>
</evidence>
<evidence type="ECO:0000256" key="7">
    <source>
        <dbReference type="ARBA" id="ARBA00023027"/>
    </source>
</evidence>
<protein>
    <recommendedName>
        <fullName evidence="3">prephenate dehydrogenase</fullName>
        <ecNumber evidence="3">1.3.1.12</ecNumber>
    </recommendedName>
</protein>
<evidence type="ECO:0000256" key="3">
    <source>
        <dbReference type="ARBA" id="ARBA00012068"/>
    </source>
</evidence>
<feature type="region of interest" description="Disordered" evidence="10">
    <location>
        <begin position="290"/>
        <end position="330"/>
    </location>
</feature>
<dbReference type="InterPro" id="IPR046826">
    <property type="entry name" value="PDH_N"/>
</dbReference>
<dbReference type="FunFam" id="1.10.3660.10:FF:000003">
    <property type="entry name" value="Prephenate dehydrogenase"/>
    <property type="match status" value="1"/>
</dbReference>
<dbReference type="EC" id="1.3.1.12" evidence="3"/>
<dbReference type="InterPro" id="IPR046825">
    <property type="entry name" value="PDH_C"/>
</dbReference>
<name>A0A934UZJ9_9PROT</name>
<dbReference type="GO" id="GO:0004665">
    <property type="term" value="F:prephenate dehydrogenase (NADP+) activity"/>
    <property type="evidence" value="ECO:0007669"/>
    <property type="project" value="InterPro"/>
</dbReference>
<dbReference type="PANTHER" id="PTHR21363">
    <property type="entry name" value="PREPHENATE DEHYDROGENASE"/>
    <property type="match status" value="1"/>
</dbReference>
<accession>A0A934UZJ9</accession>
<gene>
    <name evidence="12" type="ORF">CKO21_06145</name>
</gene>
<feature type="domain" description="Prephenate/arogenate dehydrogenase" evidence="11">
    <location>
        <begin position="7"/>
        <end position="296"/>
    </location>
</feature>
<evidence type="ECO:0000313" key="12">
    <source>
        <dbReference type="EMBL" id="MBK1696823.1"/>
    </source>
</evidence>
<keyword evidence="5" id="KW-0028">Amino-acid biosynthesis</keyword>
<evidence type="ECO:0000313" key="13">
    <source>
        <dbReference type="Proteomes" id="UP000778970"/>
    </source>
</evidence>
<comment type="similarity">
    <text evidence="2">Belongs to the prephenate/arogenate dehydrogenase family.</text>
</comment>
<dbReference type="NCBIfam" id="NF005694">
    <property type="entry name" value="PRK07502.1"/>
    <property type="match status" value="1"/>
</dbReference>
<comment type="caution">
    <text evidence="12">The sequence shown here is derived from an EMBL/GenBank/DDBJ whole genome shotgun (WGS) entry which is preliminary data.</text>
</comment>
<dbReference type="InterPro" id="IPR050812">
    <property type="entry name" value="Preph/Arog_dehydrog"/>
</dbReference>
<evidence type="ECO:0000256" key="5">
    <source>
        <dbReference type="ARBA" id="ARBA00022605"/>
    </source>
</evidence>